<dbReference type="PROSITE" id="PS01081">
    <property type="entry name" value="HTH_TETR_1"/>
    <property type="match status" value="1"/>
</dbReference>
<dbReference type="Gene3D" id="1.10.10.60">
    <property type="entry name" value="Homeodomain-like"/>
    <property type="match status" value="1"/>
</dbReference>
<evidence type="ECO:0000256" key="2">
    <source>
        <dbReference type="ARBA" id="ARBA00023125"/>
    </source>
</evidence>
<dbReference type="InterPro" id="IPR023772">
    <property type="entry name" value="DNA-bd_HTH_TetR-type_CS"/>
</dbReference>
<evidence type="ECO:0000256" key="3">
    <source>
        <dbReference type="ARBA" id="ARBA00023163"/>
    </source>
</evidence>
<dbReference type="InterPro" id="IPR013570">
    <property type="entry name" value="Tscrpt_reg_YsiA_C"/>
</dbReference>
<dbReference type="GO" id="GO:0003700">
    <property type="term" value="F:DNA-binding transcription factor activity"/>
    <property type="evidence" value="ECO:0007669"/>
    <property type="project" value="TreeGrafter"/>
</dbReference>
<dbReference type="InterPro" id="IPR001647">
    <property type="entry name" value="HTH_TetR"/>
</dbReference>
<name>A0A485M6Q0_9ZZZZ</name>
<dbReference type="InterPro" id="IPR036271">
    <property type="entry name" value="Tet_transcr_reg_TetR-rel_C_sf"/>
</dbReference>
<dbReference type="PROSITE" id="PS50977">
    <property type="entry name" value="HTH_TETR_2"/>
    <property type="match status" value="1"/>
</dbReference>
<dbReference type="AlphaFoldDB" id="A0A485M6Q0"/>
<dbReference type="Pfam" id="PF08359">
    <property type="entry name" value="TetR_C_4"/>
    <property type="match status" value="1"/>
</dbReference>
<dbReference type="SUPFAM" id="SSF46689">
    <property type="entry name" value="Homeodomain-like"/>
    <property type="match status" value="1"/>
</dbReference>
<keyword evidence="2" id="KW-0238">DNA-binding</keyword>
<sequence>MARTSPKEQRRERIIESALKIFAEKGFQDATISEISKAAGVSDATVYEYFKTKEDLLFVIPEEITERSIREIRGVMPFLRGAESKLRAIVQGYVTTYENNPEYANLIMLQLKTNRNFLKTRAFEVVREAAQVLLSCIQEGIDEGTFRKDADPYLVRAMILGTIEHLFTRRHLQGTPGSLMDKIDPLVDLILDGIRARKKSGEVSLHLHITGQDILPFEDTSILEEKKT</sequence>
<evidence type="ECO:0000256" key="1">
    <source>
        <dbReference type="ARBA" id="ARBA00023015"/>
    </source>
</evidence>
<protein>
    <submittedName>
        <fullName evidence="5">Fatty acid metabolism regulator protein</fullName>
    </submittedName>
</protein>
<evidence type="ECO:0000259" key="4">
    <source>
        <dbReference type="PROSITE" id="PS50977"/>
    </source>
</evidence>
<proteinExistence type="predicted"/>
<reference evidence="5" key="1">
    <citation type="submission" date="2019-03" db="EMBL/GenBank/DDBJ databases">
        <authorList>
            <person name="Hao L."/>
        </authorList>
    </citation>
    <scope>NUCLEOTIDE SEQUENCE</scope>
</reference>
<dbReference type="PANTHER" id="PTHR30055:SF234">
    <property type="entry name" value="HTH-TYPE TRANSCRIPTIONAL REGULATOR BETI"/>
    <property type="match status" value="1"/>
</dbReference>
<dbReference type="GO" id="GO:0000976">
    <property type="term" value="F:transcription cis-regulatory region binding"/>
    <property type="evidence" value="ECO:0007669"/>
    <property type="project" value="TreeGrafter"/>
</dbReference>
<dbReference type="InterPro" id="IPR009057">
    <property type="entry name" value="Homeodomain-like_sf"/>
</dbReference>
<evidence type="ECO:0000313" key="5">
    <source>
        <dbReference type="EMBL" id="VFU17280.1"/>
    </source>
</evidence>
<dbReference type="SUPFAM" id="SSF48498">
    <property type="entry name" value="Tetracyclin repressor-like, C-terminal domain"/>
    <property type="match status" value="1"/>
</dbReference>
<organism evidence="5">
    <name type="scientific">anaerobic digester metagenome</name>
    <dbReference type="NCBI Taxonomy" id="1263854"/>
    <lineage>
        <taxon>unclassified sequences</taxon>
        <taxon>metagenomes</taxon>
        <taxon>ecological metagenomes</taxon>
    </lineage>
</organism>
<dbReference type="EMBL" id="CAADRM010000131">
    <property type="protein sequence ID" value="VFU17280.1"/>
    <property type="molecule type" value="Genomic_DNA"/>
</dbReference>
<dbReference type="InterPro" id="IPR050109">
    <property type="entry name" value="HTH-type_TetR-like_transc_reg"/>
</dbReference>
<keyword evidence="3" id="KW-0804">Transcription</keyword>
<dbReference type="Pfam" id="PF00440">
    <property type="entry name" value="TetR_N"/>
    <property type="match status" value="1"/>
</dbReference>
<dbReference type="PANTHER" id="PTHR30055">
    <property type="entry name" value="HTH-TYPE TRANSCRIPTIONAL REGULATOR RUTR"/>
    <property type="match status" value="1"/>
</dbReference>
<dbReference type="PRINTS" id="PR00455">
    <property type="entry name" value="HTHTETR"/>
</dbReference>
<dbReference type="Gene3D" id="1.10.357.10">
    <property type="entry name" value="Tetracycline Repressor, domain 2"/>
    <property type="match status" value="1"/>
</dbReference>
<keyword evidence="1" id="KW-0805">Transcription regulation</keyword>
<gene>
    <name evidence="5" type="primary">fadR</name>
    <name evidence="5" type="ORF">SCFA_650006</name>
</gene>
<accession>A0A485M6Q0</accession>
<feature type="domain" description="HTH tetR-type" evidence="4">
    <location>
        <begin position="8"/>
        <end position="68"/>
    </location>
</feature>